<evidence type="ECO:0000256" key="1">
    <source>
        <dbReference type="SAM" id="SignalP"/>
    </source>
</evidence>
<evidence type="ECO:0000313" key="2">
    <source>
        <dbReference type="EMBL" id="KIZ06015.1"/>
    </source>
</evidence>
<name>A0A0D2MTX4_9CHLO</name>
<sequence length="201" mass="21896">MIVRLAVVMALWAVLGDSVKAVQELVGYQEGSLRTVKCKSGGYFTGIEASFVTLGGFREKVAVGLRLRCSTGALQLQYTGEVPDSHEFGANFATGKVLQALCPPGKGIARVQWRRGELAGKDDQAWRPSGMQLYCGTETMNPITIDTETGKTYTLSDVQCSKTATPPQSADERRAVELQVWEEIDWVGLRFVACETATPRS</sequence>
<dbReference type="OrthoDB" id="526502at2759"/>
<evidence type="ECO:0000313" key="3">
    <source>
        <dbReference type="Proteomes" id="UP000054498"/>
    </source>
</evidence>
<feature type="chain" id="PRO_5002259101" evidence="1">
    <location>
        <begin position="22"/>
        <end position="201"/>
    </location>
</feature>
<reference evidence="2 3" key="1">
    <citation type="journal article" date="2013" name="BMC Genomics">
        <title>Reconstruction of the lipid metabolism for the microalga Monoraphidium neglectum from its genome sequence reveals characteristics suitable for biofuel production.</title>
        <authorList>
            <person name="Bogen C."/>
            <person name="Al-Dilaimi A."/>
            <person name="Albersmeier A."/>
            <person name="Wichmann J."/>
            <person name="Grundmann M."/>
            <person name="Rupp O."/>
            <person name="Lauersen K.J."/>
            <person name="Blifernez-Klassen O."/>
            <person name="Kalinowski J."/>
            <person name="Goesmann A."/>
            <person name="Mussgnug J.H."/>
            <person name="Kruse O."/>
        </authorList>
    </citation>
    <scope>NUCLEOTIDE SEQUENCE [LARGE SCALE GENOMIC DNA]</scope>
    <source>
        <strain evidence="2 3">SAG 48.87</strain>
    </source>
</reference>
<dbReference type="KEGG" id="mng:MNEG_1939"/>
<dbReference type="GeneID" id="25734817"/>
<keyword evidence="1" id="KW-0732">Signal</keyword>
<protein>
    <submittedName>
        <fullName evidence="2">Uncharacterized protein</fullName>
    </submittedName>
</protein>
<feature type="signal peptide" evidence="1">
    <location>
        <begin position="1"/>
        <end position="21"/>
    </location>
</feature>
<dbReference type="RefSeq" id="XP_013905034.1">
    <property type="nucleotide sequence ID" value="XM_014049580.1"/>
</dbReference>
<proteinExistence type="predicted"/>
<accession>A0A0D2MTX4</accession>
<dbReference type="Proteomes" id="UP000054498">
    <property type="component" value="Unassembled WGS sequence"/>
</dbReference>
<organism evidence="2 3">
    <name type="scientific">Monoraphidium neglectum</name>
    <dbReference type="NCBI Taxonomy" id="145388"/>
    <lineage>
        <taxon>Eukaryota</taxon>
        <taxon>Viridiplantae</taxon>
        <taxon>Chlorophyta</taxon>
        <taxon>core chlorophytes</taxon>
        <taxon>Chlorophyceae</taxon>
        <taxon>CS clade</taxon>
        <taxon>Sphaeropleales</taxon>
        <taxon>Selenastraceae</taxon>
        <taxon>Monoraphidium</taxon>
    </lineage>
</organism>
<dbReference type="EMBL" id="KK100426">
    <property type="protein sequence ID" value="KIZ06015.1"/>
    <property type="molecule type" value="Genomic_DNA"/>
</dbReference>
<keyword evidence="3" id="KW-1185">Reference proteome</keyword>
<gene>
    <name evidence="2" type="ORF">MNEG_1939</name>
</gene>
<dbReference type="AlphaFoldDB" id="A0A0D2MTX4"/>